<dbReference type="PANTHER" id="PTHR10156:SF0">
    <property type="entry name" value="2',3'-CYCLIC-NUCLEOTIDE 3'-PHOSPHODIESTERASE"/>
    <property type="match status" value="1"/>
</dbReference>
<dbReference type="Gene3D" id="3.90.1740.10">
    <property type="entry name" value="2',3'-cyclic nucleotide 3'-phosphodiesterase superfamily"/>
    <property type="match status" value="1"/>
</dbReference>
<protein>
    <recommendedName>
        <fullName evidence="2">Cyclic nucleotide phosphodiesterase catalytic domain-containing protein</fullName>
    </recommendedName>
</protein>
<sequence length="450" mass="52114">MASKVDDIAEKLGESKISYLKDKASVIYFPLKMNKDKKTEMYVKFAKIMVIAQGPYPDERARAFETAKKLFKYTSCVISDEKFKEQYKTKCSPESAETFYNYFKDTARKALEEGNNLLIIDSTMSNVHQNRFYVALAYKMQYVILIMPPVVMKTSNNVWPKGSLADSFRIEASTVIQPANMFQHLFCAWYLHDLDSHELRHVASLYIQDCMEGIPEFNNLMSKNCPSPDLKDEELSRIDVVRHYYCLVDKRQDVAYCAVKVFGSAMRAMNEYFKKEAVVNTYGRMSKLLIAGFVISPHMIAARVKLTHQQKDFWEMEDELDENFIERADFKLLCPSKLLKESKQELPDIEVQLIASKSNQTLINTGQEVHEPLANIPRFAKGRACHIVLGKTIDAPSYHVDYDVQFALNRENKAMKTKANLPLYNLERYEIQFQVWRKGYVSFNIIILKL</sequence>
<reference evidence="3 4" key="1">
    <citation type="submission" date="2024-04" db="EMBL/GenBank/DDBJ databases">
        <authorList>
            <person name="Rising A."/>
            <person name="Reimegard J."/>
            <person name="Sonavane S."/>
            <person name="Akerstrom W."/>
            <person name="Nylinder S."/>
            <person name="Hedman E."/>
            <person name="Kallberg Y."/>
        </authorList>
    </citation>
    <scope>NUCLEOTIDE SEQUENCE [LARGE SCALE GENOMIC DNA]</scope>
</reference>
<gene>
    <name evidence="3" type="ORF">LARSCL_LOCUS17833</name>
</gene>
<dbReference type="GO" id="GO:0005737">
    <property type="term" value="C:cytoplasm"/>
    <property type="evidence" value="ECO:0007669"/>
    <property type="project" value="TreeGrafter"/>
</dbReference>
<evidence type="ECO:0000256" key="1">
    <source>
        <dbReference type="ARBA" id="ARBA00022801"/>
    </source>
</evidence>
<proteinExistence type="predicted"/>
<dbReference type="PANTHER" id="PTHR10156">
    <property type="entry name" value="2',3'-CYCLIC-NUCLEOTIDE 3'-PHOSPHODIESTERASE"/>
    <property type="match status" value="1"/>
</dbReference>
<dbReference type="Pfam" id="PF05881">
    <property type="entry name" value="CNPase"/>
    <property type="match status" value="1"/>
</dbReference>
<organism evidence="3 4">
    <name type="scientific">Larinioides sclopetarius</name>
    <dbReference type="NCBI Taxonomy" id="280406"/>
    <lineage>
        <taxon>Eukaryota</taxon>
        <taxon>Metazoa</taxon>
        <taxon>Ecdysozoa</taxon>
        <taxon>Arthropoda</taxon>
        <taxon>Chelicerata</taxon>
        <taxon>Arachnida</taxon>
        <taxon>Araneae</taxon>
        <taxon>Araneomorphae</taxon>
        <taxon>Entelegynae</taxon>
        <taxon>Araneoidea</taxon>
        <taxon>Araneidae</taxon>
        <taxon>Larinioides</taxon>
    </lineage>
</organism>
<evidence type="ECO:0000313" key="3">
    <source>
        <dbReference type="EMBL" id="CAL1292765.1"/>
    </source>
</evidence>
<dbReference type="InterPro" id="IPR008431">
    <property type="entry name" value="CNPase"/>
</dbReference>
<dbReference type="GO" id="GO:0004113">
    <property type="term" value="F:2',3'-cyclic-nucleotide 3'-phosphodiesterase activity"/>
    <property type="evidence" value="ECO:0007669"/>
    <property type="project" value="InterPro"/>
</dbReference>
<dbReference type="AlphaFoldDB" id="A0AAV2B947"/>
<evidence type="ECO:0000259" key="2">
    <source>
        <dbReference type="Pfam" id="PF05881"/>
    </source>
</evidence>
<dbReference type="InterPro" id="IPR047325">
    <property type="entry name" value="CNPase_cat"/>
</dbReference>
<keyword evidence="4" id="KW-1185">Reference proteome</keyword>
<comment type="caution">
    <text evidence="3">The sequence shown here is derived from an EMBL/GenBank/DDBJ whole genome shotgun (WGS) entry which is preliminary data.</text>
</comment>
<evidence type="ECO:0000313" key="4">
    <source>
        <dbReference type="Proteomes" id="UP001497382"/>
    </source>
</evidence>
<dbReference type="EMBL" id="CAXIEN010000312">
    <property type="protein sequence ID" value="CAL1292765.1"/>
    <property type="molecule type" value="Genomic_DNA"/>
</dbReference>
<dbReference type="GO" id="GO:0016020">
    <property type="term" value="C:membrane"/>
    <property type="evidence" value="ECO:0007669"/>
    <property type="project" value="InterPro"/>
</dbReference>
<dbReference type="Proteomes" id="UP001497382">
    <property type="component" value="Unassembled WGS sequence"/>
</dbReference>
<name>A0AAV2B947_9ARAC</name>
<dbReference type="GO" id="GO:0009214">
    <property type="term" value="P:cyclic nucleotide catabolic process"/>
    <property type="evidence" value="ECO:0007669"/>
    <property type="project" value="InterPro"/>
</dbReference>
<keyword evidence="1" id="KW-0378">Hydrolase</keyword>
<accession>A0AAV2B947</accession>
<feature type="domain" description="Cyclic nucleotide phosphodiesterase catalytic" evidence="2">
    <location>
        <begin position="185"/>
        <end position="317"/>
    </location>
</feature>